<sequence length="189" mass="21989">MKLNRFLICLMVIAATVAGSACSGVSQYRYWNIYAMTEPAPSTEKLYDDGKIKIRFWIDEKKIHFRFSNLTSQMVTINWRKAVYIHTDGKKYHVANIDSIFSDRKDDPPPSQIPPGKTVDDFLAPSKNVEKLEEWTWYAYPLFNLFNERASDNEGKMFGVDMPVKAEGKWRTYKFRFKITSVVPGVRRL</sequence>
<proteinExistence type="predicted"/>
<dbReference type="EMBL" id="UOGA01000117">
    <property type="protein sequence ID" value="VAX18170.1"/>
    <property type="molecule type" value="Genomic_DNA"/>
</dbReference>
<evidence type="ECO:0008006" key="2">
    <source>
        <dbReference type="Google" id="ProtNLM"/>
    </source>
</evidence>
<accession>A0A3B1C5N1</accession>
<protein>
    <recommendedName>
        <fullName evidence="2">Lipoprotein</fullName>
    </recommendedName>
</protein>
<name>A0A3B1C5N1_9ZZZZ</name>
<gene>
    <name evidence="1" type="ORF">MNBD_NITROSPINAE04-1531</name>
</gene>
<evidence type="ECO:0000313" key="1">
    <source>
        <dbReference type="EMBL" id="VAX18170.1"/>
    </source>
</evidence>
<dbReference type="PROSITE" id="PS51257">
    <property type="entry name" value="PROKAR_LIPOPROTEIN"/>
    <property type="match status" value="1"/>
</dbReference>
<dbReference type="AlphaFoldDB" id="A0A3B1C5N1"/>
<reference evidence="1" key="1">
    <citation type="submission" date="2018-06" db="EMBL/GenBank/DDBJ databases">
        <authorList>
            <person name="Zhirakovskaya E."/>
        </authorList>
    </citation>
    <scope>NUCLEOTIDE SEQUENCE</scope>
</reference>
<organism evidence="1">
    <name type="scientific">hydrothermal vent metagenome</name>
    <dbReference type="NCBI Taxonomy" id="652676"/>
    <lineage>
        <taxon>unclassified sequences</taxon>
        <taxon>metagenomes</taxon>
        <taxon>ecological metagenomes</taxon>
    </lineage>
</organism>